<evidence type="ECO:0000313" key="10">
    <source>
        <dbReference type="EMBL" id="GAA3555031.1"/>
    </source>
</evidence>
<keyword evidence="11" id="KW-1185">Reference proteome</keyword>
<evidence type="ECO:0000256" key="1">
    <source>
        <dbReference type="ARBA" id="ARBA00004651"/>
    </source>
</evidence>
<protein>
    <submittedName>
        <fullName evidence="10">MFS transporter</fullName>
    </submittedName>
</protein>
<dbReference type="PROSITE" id="PS50850">
    <property type="entry name" value="MFS"/>
    <property type="match status" value="1"/>
</dbReference>
<name>A0ABP6WUU5_9PSEU</name>
<sequence length="505" mass="53544">MTTTGSETGRPTEPTATRETAPPSAPPGPPGDVAADGPNPDSERGRKPESETAKPGPGAEQAKAEPESGVKPGAAEQQAQQAAPKKSRGMFSSLRVRNYRLFFTGQVISNVGTWMQRIAQDWLVFTLSGNNPVALGIAVAFQFTPTLLLSLWAGVLADRVDKRRLLMIIQAANCVQAVLLGALDLAGVAQLWQVYLLCMLLGVTSAMEVPTRQSFVAEMVGRDQVANAVALNSSIFNMARIAGPAIAGFAITWVGTGWLFMANAVSTIAVITGVALMDPAKLFRGPAVPRAKGQLVEGLRYVRRRSDLITVMVLVFFVSTFGITYFTSLPIVAANVFHTQADGYGLLSTLVAVGTFTGALASARRGIRSRPRVRLLLLSGALLGLFEFITAFMPSYLAFGIGLIPLGFATITFLNTANTLVQTSVSPEMRGRVMGLYVLVLIGGNPIGGPMTGWMADAFGGRSPFYIGGALSLIAAVVCAVVLVRRGGVSLPKRRFSSGLRVLQR</sequence>
<keyword evidence="3" id="KW-1003">Cell membrane</keyword>
<feature type="transmembrane region" description="Helical" evidence="8">
    <location>
        <begin position="308"/>
        <end position="332"/>
    </location>
</feature>
<dbReference type="PANTHER" id="PTHR23513:SF11">
    <property type="entry name" value="STAPHYLOFERRIN A TRANSPORTER"/>
    <property type="match status" value="1"/>
</dbReference>
<dbReference type="EMBL" id="BAAAZN010000009">
    <property type="protein sequence ID" value="GAA3555031.1"/>
    <property type="molecule type" value="Genomic_DNA"/>
</dbReference>
<keyword evidence="4 8" id="KW-0812">Transmembrane</keyword>
<reference evidence="11" key="1">
    <citation type="journal article" date="2019" name="Int. J. Syst. Evol. Microbiol.">
        <title>The Global Catalogue of Microorganisms (GCM) 10K type strain sequencing project: providing services to taxonomists for standard genome sequencing and annotation.</title>
        <authorList>
            <consortium name="The Broad Institute Genomics Platform"/>
            <consortium name="The Broad Institute Genome Sequencing Center for Infectious Disease"/>
            <person name="Wu L."/>
            <person name="Ma J."/>
        </authorList>
    </citation>
    <scope>NUCLEOTIDE SEQUENCE [LARGE SCALE GENOMIC DNA]</scope>
    <source>
        <strain evidence="11">JCM 16898</strain>
    </source>
</reference>
<dbReference type="SUPFAM" id="SSF103473">
    <property type="entry name" value="MFS general substrate transporter"/>
    <property type="match status" value="1"/>
</dbReference>
<feature type="transmembrane region" description="Helical" evidence="8">
    <location>
        <begin position="465"/>
        <end position="484"/>
    </location>
</feature>
<feature type="compositionally biased region" description="Low complexity" evidence="7">
    <location>
        <begin position="74"/>
        <end position="83"/>
    </location>
</feature>
<dbReference type="Proteomes" id="UP001500689">
    <property type="component" value="Unassembled WGS sequence"/>
</dbReference>
<feature type="transmembrane region" description="Helical" evidence="8">
    <location>
        <begin position="433"/>
        <end position="453"/>
    </location>
</feature>
<feature type="compositionally biased region" description="Low complexity" evidence="7">
    <location>
        <begin position="7"/>
        <end position="22"/>
    </location>
</feature>
<evidence type="ECO:0000256" key="3">
    <source>
        <dbReference type="ARBA" id="ARBA00022475"/>
    </source>
</evidence>
<dbReference type="Pfam" id="PF05977">
    <property type="entry name" value="MFS_3"/>
    <property type="match status" value="1"/>
</dbReference>
<keyword evidence="2" id="KW-0813">Transport</keyword>
<proteinExistence type="predicted"/>
<evidence type="ECO:0000256" key="4">
    <source>
        <dbReference type="ARBA" id="ARBA00022692"/>
    </source>
</evidence>
<feature type="transmembrane region" description="Helical" evidence="8">
    <location>
        <begin position="344"/>
        <end position="363"/>
    </location>
</feature>
<dbReference type="PANTHER" id="PTHR23513">
    <property type="entry name" value="INTEGRAL MEMBRANE EFFLUX PROTEIN-RELATED"/>
    <property type="match status" value="1"/>
</dbReference>
<feature type="transmembrane region" description="Helical" evidence="8">
    <location>
        <begin position="98"/>
        <end position="115"/>
    </location>
</feature>
<accession>A0ABP6WUU5</accession>
<evidence type="ECO:0000259" key="9">
    <source>
        <dbReference type="PROSITE" id="PS50850"/>
    </source>
</evidence>
<organism evidence="10 11">
    <name type="scientific">Amycolatopsis ultiminotia</name>
    <dbReference type="NCBI Taxonomy" id="543629"/>
    <lineage>
        <taxon>Bacteria</taxon>
        <taxon>Bacillati</taxon>
        <taxon>Actinomycetota</taxon>
        <taxon>Actinomycetes</taxon>
        <taxon>Pseudonocardiales</taxon>
        <taxon>Pseudonocardiaceae</taxon>
        <taxon>Amycolatopsis</taxon>
    </lineage>
</organism>
<dbReference type="Gene3D" id="1.20.1250.20">
    <property type="entry name" value="MFS general substrate transporter like domains"/>
    <property type="match status" value="1"/>
</dbReference>
<feature type="transmembrane region" description="Helical" evidence="8">
    <location>
        <begin position="135"/>
        <end position="153"/>
    </location>
</feature>
<evidence type="ECO:0000256" key="8">
    <source>
        <dbReference type="SAM" id="Phobius"/>
    </source>
</evidence>
<evidence type="ECO:0000256" key="7">
    <source>
        <dbReference type="SAM" id="MobiDB-lite"/>
    </source>
</evidence>
<dbReference type="CDD" id="cd06173">
    <property type="entry name" value="MFS_MefA_like"/>
    <property type="match status" value="1"/>
</dbReference>
<keyword evidence="5 8" id="KW-1133">Transmembrane helix</keyword>
<feature type="compositionally biased region" description="Low complexity" evidence="7">
    <location>
        <begin position="31"/>
        <end position="40"/>
    </location>
</feature>
<evidence type="ECO:0000256" key="5">
    <source>
        <dbReference type="ARBA" id="ARBA00022989"/>
    </source>
</evidence>
<feature type="domain" description="Major facilitator superfamily (MFS) profile" evidence="9">
    <location>
        <begin position="308"/>
        <end position="505"/>
    </location>
</feature>
<comment type="subcellular location">
    <subcellularLocation>
        <location evidence="1">Cell membrane</location>
        <topology evidence="1">Multi-pass membrane protein</topology>
    </subcellularLocation>
</comment>
<evidence type="ECO:0000313" key="11">
    <source>
        <dbReference type="Proteomes" id="UP001500689"/>
    </source>
</evidence>
<keyword evidence="6 8" id="KW-0472">Membrane</keyword>
<dbReference type="InterPro" id="IPR010290">
    <property type="entry name" value="TM_effector"/>
</dbReference>
<feature type="region of interest" description="Disordered" evidence="7">
    <location>
        <begin position="1"/>
        <end position="88"/>
    </location>
</feature>
<feature type="transmembrane region" description="Helical" evidence="8">
    <location>
        <begin position="399"/>
        <end position="421"/>
    </location>
</feature>
<comment type="caution">
    <text evidence="10">The sequence shown here is derived from an EMBL/GenBank/DDBJ whole genome shotgun (WGS) entry which is preliminary data.</text>
</comment>
<evidence type="ECO:0000256" key="6">
    <source>
        <dbReference type="ARBA" id="ARBA00023136"/>
    </source>
</evidence>
<dbReference type="InterPro" id="IPR020846">
    <property type="entry name" value="MFS_dom"/>
</dbReference>
<evidence type="ECO:0000256" key="2">
    <source>
        <dbReference type="ARBA" id="ARBA00022448"/>
    </source>
</evidence>
<feature type="transmembrane region" description="Helical" evidence="8">
    <location>
        <begin position="375"/>
        <end position="393"/>
    </location>
</feature>
<dbReference type="InterPro" id="IPR036259">
    <property type="entry name" value="MFS_trans_sf"/>
</dbReference>
<feature type="transmembrane region" description="Helical" evidence="8">
    <location>
        <begin position="257"/>
        <end position="277"/>
    </location>
</feature>
<gene>
    <name evidence="10" type="ORF">GCM10022222_43320</name>
</gene>
<feature type="compositionally biased region" description="Basic and acidic residues" evidence="7">
    <location>
        <begin position="41"/>
        <end position="52"/>
    </location>
</feature>